<feature type="compositionally biased region" description="Low complexity" evidence="5">
    <location>
        <begin position="174"/>
        <end position="185"/>
    </location>
</feature>
<dbReference type="Gene3D" id="3.10.350.10">
    <property type="entry name" value="LysM domain"/>
    <property type="match status" value="1"/>
</dbReference>
<dbReference type="SMART" id="SM01043">
    <property type="entry name" value="BTAD"/>
    <property type="match status" value="1"/>
</dbReference>
<keyword evidence="9" id="KW-1185">Reference proteome</keyword>
<dbReference type="SUPFAM" id="SSF48452">
    <property type="entry name" value="TPR-like"/>
    <property type="match status" value="1"/>
</dbReference>
<feature type="transmembrane region" description="Helical" evidence="6">
    <location>
        <begin position="43"/>
        <end position="64"/>
    </location>
</feature>
<keyword evidence="2" id="KW-0805">Transcription regulation</keyword>
<evidence type="ECO:0000256" key="2">
    <source>
        <dbReference type="ARBA" id="ARBA00023015"/>
    </source>
</evidence>
<keyword evidence="3" id="KW-0238">DNA-binding</keyword>
<dbReference type="Proteomes" id="UP000053246">
    <property type="component" value="Unassembled WGS sequence"/>
</dbReference>
<dbReference type="SUPFAM" id="SSF46894">
    <property type="entry name" value="C-terminal effector domain of the bipartite response regulators"/>
    <property type="match status" value="1"/>
</dbReference>
<feature type="domain" description="LysM" evidence="7">
    <location>
        <begin position="201"/>
        <end position="258"/>
    </location>
</feature>
<dbReference type="SMART" id="SM00862">
    <property type="entry name" value="Trans_reg_C"/>
    <property type="match status" value="1"/>
</dbReference>
<dbReference type="Gene3D" id="1.25.40.10">
    <property type="entry name" value="Tetratricopeptide repeat domain"/>
    <property type="match status" value="1"/>
</dbReference>
<dbReference type="InterPro" id="IPR005158">
    <property type="entry name" value="BTAD"/>
</dbReference>
<evidence type="ECO:0000259" key="7">
    <source>
        <dbReference type="PROSITE" id="PS51782"/>
    </source>
</evidence>
<dbReference type="InterPro" id="IPR011990">
    <property type="entry name" value="TPR-like_helical_dom_sf"/>
</dbReference>
<feature type="region of interest" description="Disordered" evidence="5">
    <location>
        <begin position="439"/>
        <end position="467"/>
    </location>
</feature>
<dbReference type="Gene3D" id="1.10.10.10">
    <property type="entry name" value="Winged helix-like DNA-binding domain superfamily/Winged helix DNA-binding domain"/>
    <property type="match status" value="1"/>
</dbReference>
<evidence type="ECO:0000256" key="5">
    <source>
        <dbReference type="SAM" id="MobiDB-lite"/>
    </source>
</evidence>
<dbReference type="PROSITE" id="PS51782">
    <property type="entry name" value="LYSM"/>
    <property type="match status" value="1"/>
</dbReference>
<comment type="caution">
    <text evidence="8">The sequence shown here is derived from an EMBL/GenBank/DDBJ whole genome shotgun (WGS) entry which is preliminary data.</text>
</comment>
<dbReference type="Pfam" id="PF03704">
    <property type="entry name" value="BTAD"/>
    <property type="match status" value="1"/>
</dbReference>
<dbReference type="PANTHER" id="PTHR35807:SF1">
    <property type="entry name" value="TRANSCRIPTIONAL REGULATOR REDD"/>
    <property type="match status" value="1"/>
</dbReference>
<dbReference type="EMBL" id="LMWI01000001">
    <property type="protein sequence ID" value="KUJ48090.1"/>
    <property type="molecule type" value="Genomic_DNA"/>
</dbReference>
<feature type="transmembrane region" description="Helical" evidence="6">
    <location>
        <begin position="85"/>
        <end position="109"/>
    </location>
</feature>
<evidence type="ECO:0000256" key="1">
    <source>
        <dbReference type="ARBA" id="ARBA00005820"/>
    </source>
</evidence>
<dbReference type="InterPro" id="IPR036779">
    <property type="entry name" value="LysM_dom_sf"/>
</dbReference>
<feature type="compositionally biased region" description="Basic and acidic residues" evidence="5">
    <location>
        <begin position="741"/>
        <end position="751"/>
    </location>
</feature>
<dbReference type="PANTHER" id="PTHR35807">
    <property type="entry name" value="TRANSCRIPTIONAL REGULATOR REDD-RELATED"/>
    <property type="match status" value="1"/>
</dbReference>
<dbReference type="AlphaFoldDB" id="A0A9X0LF75"/>
<dbReference type="InterPro" id="IPR051677">
    <property type="entry name" value="AfsR-DnrI-RedD_regulator"/>
</dbReference>
<keyword evidence="6" id="KW-0812">Transmembrane</keyword>
<name>A0A9X0LF75_9ACTN</name>
<comment type="similarity">
    <text evidence="1">Belongs to the AfsR/DnrI/RedD regulatory family.</text>
</comment>
<keyword evidence="6" id="KW-0472">Membrane</keyword>
<dbReference type="InterPro" id="IPR016032">
    <property type="entry name" value="Sig_transdc_resp-reg_C-effctor"/>
</dbReference>
<dbReference type="InterPro" id="IPR018392">
    <property type="entry name" value="LysM"/>
</dbReference>
<feature type="compositionally biased region" description="Low complexity" evidence="5">
    <location>
        <begin position="261"/>
        <end position="271"/>
    </location>
</feature>
<feature type="region of interest" description="Disordered" evidence="5">
    <location>
        <begin position="635"/>
        <end position="654"/>
    </location>
</feature>
<sequence>MAAVVLAAAPLGLLYLAGPDLIPGPPSDEQLRAWVHQPLTTGFLTALLQAAAWLLWALFATAVAHRVRQRVGARVRWRFALRLPGPLQGLAAALLGATAVTSAALPAAAHTTSTADTSPLDLPPPADTPSPTLDRNLQRPAPLPTVAASASPTDTRHAPPNSQRAADVTDDTRTAAPHRTTHTGGQPSSAARTTGKPAQADTCVVRPGDTLSAIAEQRLGDPDRWPEIWKLNRGTRFDTVGGTFTNPHLIHPGWTLRLPKEALPPTTATPLPAAPPPEADTPEPRPTTPGKSATTPVPSASADVPPGPTASTPVDDAGPATPPVPSAEGRPGRSTASGPSPSSSPEAQTSRGITVGSGSWLDVGLAAAIAAAAVLVWALRRRHYQPRSPSSARRGDADLTPLPAVVTRIRRSLRQQHNDNDIGVDILDTTNPLDATAEPVAAGDDVEDNTPAGSEPSSRERSAADAAAPVVPALDNCAAVWPAAGLGLTGPGAHAAGRGFLTAALAAGDAHDPHTRGSVVIPSPTAASLLDAAALPVSPRLTVTRSLADALDLLETLALHRTRLVYRHEVDTIADLRHRQPHTQPQPPVLLIADTAARHERVRIAALLAQGQRLDIHGILLGPWPEGDTVVVDTDGTTSPADETTRHTGHPADLGRLTVLTPADTIDLITTLTEAHTGTRHTPPTPPTDLATTSEPTRHAGADGNDHAEPGPSQAAAVDTGPETGAVDGRTRAGAPAAVDGRPEPTARPDGRVAVGTLGTARIVDMDTSVPLRAKALELLVYLVVHDGDATQDAILDDLLPDAPRSKAPHRLHTYVSALRKTLTRTGGATGNYLTHPGRRYALNRELIDADLWRMRDALRDAQRADDPDERLTALRTAVAAYQGALADGFDYEWIEAPREAIRRQALDAHLALAAATPDPAEAITVLNTAIHHDPYAESVYQHAMRAHAALGHLDEIVALRRTLTHRLHDIDTTPSRDTLTLADQLITELQASPRDRSRPDARGQRP</sequence>
<dbReference type="GO" id="GO:0000160">
    <property type="term" value="P:phosphorelay signal transduction system"/>
    <property type="evidence" value="ECO:0007669"/>
    <property type="project" value="InterPro"/>
</dbReference>
<gene>
    <name evidence="8" type="ORF">ADL17_03130</name>
</gene>
<dbReference type="GO" id="GO:0003677">
    <property type="term" value="F:DNA binding"/>
    <property type="evidence" value="ECO:0007669"/>
    <property type="project" value="UniProtKB-KW"/>
</dbReference>
<evidence type="ECO:0000313" key="9">
    <source>
        <dbReference type="Proteomes" id="UP000053246"/>
    </source>
</evidence>
<dbReference type="InterPro" id="IPR001867">
    <property type="entry name" value="OmpR/PhoB-type_DNA-bd"/>
</dbReference>
<accession>A0A9X0LF75</accession>
<reference evidence="8 9" key="1">
    <citation type="submission" date="2015-10" db="EMBL/GenBank/DDBJ databases">
        <authorList>
            <person name="Ju K.-S."/>
            <person name="Doroghazi J.R."/>
            <person name="Metcalf W.W."/>
        </authorList>
    </citation>
    <scope>NUCLEOTIDE SEQUENCE [LARGE SCALE GENOMIC DNA]</scope>
    <source>
        <strain evidence="8 9">NRRL B-24793</strain>
    </source>
</reference>
<dbReference type="GO" id="GO:0006355">
    <property type="term" value="P:regulation of DNA-templated transcription"/>
    <property type="evidence" value="ECO:0007669"/>
    <property type="project" value="InterPro"/>
</dbReference>
<proteinExistence type="inferred from homology"/>
<dbReference type="InterPro" id="IPR036388">
    <property type="entry name" value="WH-like_DNA-bd_sf"/>
</dbReference>
<feature type="region of interest" description="Disordered" evidence="5">
    <location>
        <begin position="111"/>
        <end position="202"/>
    </location>
</feature>
<keyword evidence="6" id="KW-1133">Transmembrane helix</keyword>
<evidence type="ECO:0000256" key="3">
    <source>
        <dbReference type="ARBA" id="ARBA00023125"/>
    </source>
</evidence>
<organism evidence="8 9">
    <name type="scientific">Micromonospora maris</name>
    <dbReference type="NCBI Taxonomy" id="1003110"/>
    <lineage>
        <taxon>Bacteria</taxon>
        <taxon>Bacillati</taxon>
        <taxon>Actinomycetota</taxon>
        <taxon>Actinomycetes</taxon>
        <taxon>Micromonosporales</taxon>
        <taxon>Micromonosporaceae</taxon>
        <taxon>Micromonospora</taxon>
    </lineage>
</organism>
<feature type="compositionally biased region" description="Basic and acidic residues" evidence="5">
    <location>
        <begin position="696"/>
        <end position="709"/>
    </location>
</feature>
<dbReference type="CDD" id="cd00118">
    <property type="entry name" value="LysM"/>
    <property type="match status" value="1"/>
</dbReference>
<feature type="compositionally biased region" description="Low complexity" evidence="5">
    <location>
        <begin position="332"/>
        <end position="345"/>
    </location>
</feature>
<feature type="region of interest" description="Disordered" evidence="5">
    <location>
        <begin position="260"/>
        <end position="352"/>
    </location>
</feature>
<protein>
    <recommendedName>
        <fullName evidence="7">LysM domain-containing protein</fullName>
    </recommendedName>
</protein>
<keyword evidence="4" id="KW-0804">Transcription</keyword>
<feature type="compositionally biased region" description="Pro residues" evidence="5">
    <location>
        <begin position="272"/>
        <end position="287"/>
    </location>
</feature>
<evidence type="ECO:0000313" key="8">
    <source>
        <dbReference type="EMBL" id="KUJ48090.1"/>
    </source>
</evidence>
<feature type="region of interest" description="Disordered" evidence="5">
    <location>
        <begin position="672"/>
        <end position="752"/>
    </location>
</feature>
<evidence type="ECO:0000256" key="4">
    <source>
        <dbReference type="ARBA" id="ARBA00023163"/>
    </source>
</evidence>
<evidence type="ECO:0000256" key="6">
    <source>
        <dbReference type="SAM" id="Phobius"/>
    </source>
</evidence>